<feature type="region of interest" description="Disordered" evidence="1">
    <location>
        <begin position="57"/>
        <end position="86"/>
    </location>
</feature>
<proteinExistence type="predicted"/>
<evidence type="ECO:0000256" key="1">
    <source>
        <dbReference type="SAM" id="MobiDB-lite"/>
    </source>
</evidence>
<evidence type="ECO:0000256" key="2">
    <source>
        <dbReference type="SAM" id="SignalP"/>
    </source>
</evidence>
<organism evidence="3 4">
    <name type="scientific">Candidatus Korobacter versatilis</name>
    <dbReference type="NCBI Taxonomy" id="658062"/>
    <lineage>
        <taxon>Bacteria</taxon>
        <taxon>Pseudomonadati</taxon>
        <taxon>Acidobacteriota</taxon>
        <taxon>Terriglobia</taxon>
        <taxon>Terriglobales</taxon>
        <taxon>Candidatus Korobacteraceae</taxon>
        <taxon>Candidatus Korobacter</taxon>
    </lineage>
</organism>
<comment type="caution">
    <text evidence="3">The sequence shown here is derived from an EMBL/GenBank/DDBJ whole genome shotgun (WGS) entry which is preliminary data.</text>
</comment>
<dbReference type="EMBL" id="JACPNR010000005">
    <property type="protein sequence ID" value="MBI2677961.1"/>
    <property type="molecule type" value="Genomic_DNA"/>
</dbReference>
<feature type="chain" id="PRO_5037626446" evidence="2">
    <location>
        <begin position="29"/>
        <end position="86"/>
    </location>
</feature>
<name>A0A932A772_9BACT</name>
<feature type="compositionally biased region" description="Acidic residues" evidence="1">
    <location>
        <begin position="77"/>
        <end position="86"/>
    </location>
</feature>
<sequence>MKTIIYRVLWVLWMAVCLAVLTQGKARAGDCSGPSDCGAIPDNATKAAAGGGIAAGAAAAGRKKKKDPEKDFGAGEATDEDSLFGK</sequence>
<gene>
    <name evidence="3" type="ORF">HYX28_04190</name>
</gene>
<evidence type="ECO:0000313" key="4">
    <source>
        <dbReference type="Proteomes" id="UP000779809"/>
    </source>
</evidence>
<accession>A0A932A772</accession>
<protein>
    <submittedName>
        <fullName evidence="3">Uncharacterized protein</fullName>
    </submittedName>
</protein>
<reference evidence="3" key="1">
    <citation type="submission" date="2020-07" db="EMBL/GenBank/DDBJ databases">
        <title>Huge and variable diversity of episymbiotic CPR bacteria and DPANN archaea in groundwater ecosystems.</title>
        <authorList>
            <person name="He C.Y."/>
            <person name="Keren R."/>
            <person name="Whittaker M."/>
            <person name="Farag I.F."/>
            <person name="Doudna J."/>
            <person name="Cate J.H.D."/>
            <person name="Banfield J.F."/>
        </authorList>
    </citation>
    <scope>NUCLEOTIDE SEQUENCE</scope>
    <source>
        <strain evidence="3">NC_groundwater_580_Pr5_B-0.1um_64_19</strain>
    </source>
</reference>
<feature type="signal peptide" evidence="2">
    <location>
        <begin position="1"/>
        <end position="28"/>
    </location>
</feature>
<dbReference type="Proteomes" id="UP000779809">
    <property type="component" value="Unassembled WGS sequence"/>
</dbReference>
<evidence type="ECO:0000313" key="3">
    <source>
        <dbReference type="EMBL" id="MBI2677961.1"/>
    </source>
</evidence>
<dbReference type="AlphaFoldDB" id="A0A932A772"/>
<keyword evidence="2" id="KW-0732">Signal</keyword>